<sequence>MTTTVQAYDELRVRAHEIGPGRYLVTANGPASAADIIEPGTAPERLRERFAQLIQVELGRAPSGESHVTARLRALGREVYDLLLTPPLADCVARALDRAREQRPARGLRLRFSLPPALRDLPVETLTAPATAPQQSLALNHSLSLVRTLDGDPPGARLPEPGSEPGHIRLLVAAASPEDPDLPALRPGPELEALTRELPEVAVQTTVLEHATRRSLEDTLAAHGDQPTVLLLIAHGTYDEERGEGLVHLEAEDGTSDRVPGHLLSGMLTRAPQLRLVVLNLCSGADSATSEPFSGLAQALIGRGVPAVVAMRGQVSDVASAAFSPVLLQGVSANRTLDECVTTARRHISDLPGHTAIEWTTPVLFLHESYRHGWLFKAREVRDEKDAQHDPLHAGAEALREYEEATGHVRPELIMSAARFLRESGEWERVLRTTQPEVRRYRSERAWLRDEARTEIAWPGVVRLCDLLAAGADMEAENGPGAALTALRGQLPTALATCLSAEVRQVRKLAGLLERAAVAESRGDWQTALRHYDEVLRERPHGFRDAERRRAAARDEAEVAGMYAAAERTREAGDWPGAARRYADVLAHRSDGYREAAHLAAYTGARTAEAEGDWPAAAEGYARCGATLDAPARLTSVRGRAAAAAGRWDEARDACAEAVELGLPDEGWATYAAARAAEDAGDWTLAAHAYAAQPGSADGARRLPYARARACAAHGDWPAALRHFDAALAEDPGAATDRAAPVAEAHAPWHERARTHVYDLGAEAEECAQWALAAELFGMLPGTVLRKGQAAYADAARRAHYARGRAAQEAGRWDEAAGAYRTTGHADAALRLGYVRGRAYEEAEEWEEARACWLRLPSRLLDAAERHLYAAGRIADRDGDWAGVIEGFGRLPDSHAGGEVGSRRLHARARLAEARADWGSVLSHLSGIPDGERGGAVRLLRAKAGGRRAEESGDWPGALDHYLRAGDSDPEVAALCHYARGRTHETACRWTEALAAYAPLTEDHQDVAFRRAYAHARLAEQAAEEAGTATDEAGTGADAAGTAAEGAGQAGRDAAGPGGFGEYPGHEGWQAAREAYDKLPRDFEDVARRAAYARARLAEAAGDWQAAAAEADPLGAYRDARALAAYARARLAEAGERWTEAAEAYERCPARLDTPGRLAYARGRSREAAGQWSAAIDAYGQALEAHSEAAPRRRRLRRLREALPWADGLGSTLLVADKCALEDPAFPYLALRGVGITPGSSTEEVQNAVYALMEHGAMAWHERVAWDQLRMPAKRLQLDALLYRLRDPAGLREKLTALPSGGVAGGGEPLDLLCAQLPDDTPLLVLLARGRQEAIEVWERRLRATPADMDTVHALAVARLWEARELEESGAWEHAALSWERALAYWAALLTDDAHWTRWRRARAACYQHTIAPEDVTQLRWELGRSLFDMLSGYAERHAEQGRTEHVRTYKSLVALLETELDSARELKDAGGLPLPDGPEAEPGQAPEQGMLPDPVLAPEGAQAPERGQALEAAPARPQAPEPEPGRASERDAGAGRVTERGAGAGRLAAGPAYLRMMGLQAPLAAFAARLDPPPHADEGGQDRSPGQSPGQSPDRNAGHDTGHSRGHGTGHDPGAVSLRALVAGPGTAAGTDQDHAAAEHTARAVRRAFSELATASTLFGHHRFEPALRALPPVRALADLPDDCVPEGRGEAGHAVQCTHCTEFLRDNPAYTHLARRRSRLVQDTVDLAVRARLALARIALTGTEPDPDGALEQWAEAIRVAQAGAMTVRTKHAIARTVLGRADALADGTGDRLGACLDAAVDLVDRALPLLGAPGREQLSGKLSELLSTRGVWRGYGCADFGMRPDIPRAEADLRRALALNPESVRARDNLARALVFGMESRAVPRTPFHKLGTLHEALTLVHEGLERAPTHARFRETLGETLQDLEALLLNGLSFDELAAFFRPSGTEEGAATGPDAGTGPDAHTGPGAEAATGAGGGAGAGRESPTERVGGTTAAVHRLVRATRADPADAALRRDLLATVQQRLDELRPPEE</sequence>
<accession>A0ABT7A7Y3</accession>
<evidence type="ECO:0000313" key="6">
    <source>
        <dbReference type="Proteomes" id="UP001214441"/>
    </source>
</evidence>
<dbReference type="RefSeq" id="WP_274039440.1">
    <property type="nucleotide sequence ID" value="NZ_JANCPR020000057.1"/>
</dbReference>
<dbReference type="Gene3D" id="1.25.40.10">
    <property type="entry name" value="Tetratricopeptide repeat domain"/>
    <property type="match status" value="4"/>
</dbReference>
<feature type="compositionally biased region" description="Low complexity" evidence="3">
    <location>
        <begin position="1023"/>
        <end position="1051"/>
    </location>
</feature>
<dbReference type="PANTHER" id="PTHR45586:SF1">
    <property type="entry name" value="LIPOPOLYSACCHARIDE ASSEMBLY PROTEIN B"/>
    <property type="match status" value="1"/>
</dbReference>
<dbReference type="EMBL" id="JANCPR020000057">
    <property type="protein sequence ID" value="MDJ1137446.1"/>
    <property type="molecule type" value="Genomic_DNA"/>
</dbReference>
<dbReference type="InterPro" id="IPR051012">
    <property type="entry name" value="CellSynth/LPSAsmb/PSIAsmb"/>
</dbReference>
<evidence type="ECO:0000313" key="5">
    <source>
        <dbReference type="EMBL" id="MDJ1137446.1"/>
    </source>
</evidence>
<evidence type="ECO:0000259" key="4">
    <source>
        <dbReference type="Pfam" id="PF12770"/>
    </source>
</evidence>
<organism evidence="5 6">
    <name type="scientific">Streptomyces iconiensis</name>
    <dbReference type="NCBI Taxonomy" id="1384038"/>
    <lineage>
        <taxon>Bacteria</taxon>
        <taxon>Bacillati</taxon>
        <taxon>Actinomycetota</taxon>
        <taxon>Actinomycetes</taxon>
        <taxon>Kitasatosporales</taxon>
        <taxon>Streptomycetaceae</taxon>
        <taxon>Streptomyces</taxon>
    </lineage>
</organism>
<feature type="region of interest" description="Disordered" evidence="3">
    <location>
        <begin position="1023"/>
        <end position="1057"/>
    </location>
</feature>
<name>A0ABT7A7Y3_9ACTN</name>
<proteinExistence type="predicted"/>
<evidence type="ECO:0000256" key="1">
    <source>
        <dbReference type="ARBA" id="ARBA00022737"/>
    </source>
</evidence>
<dbReference type="InterPro" id="IPR019734">
    <property type="entry name" value="TPR_rpt"/>
</dbReference>
<feature type="compositionally biased region" description="Basic and acidic residues" evidence="3">
    <location>
        <begin position="1573"/>
        <end position="1582"/>
    </location>
</feature>
<evidence type="ECO:0000256" key="3">
    <source>
        <dbReference type="SAM" id="MobiDB-lite"/>
    </source>
</evidence>
<gene>
    <name evidence="5" type="ORF">NMN56_036940</name>
</gene>
<keyword evidence="6" id="KW-1185">Reference proteome</keyword>
<dbReference type="PANTHER" id="PTHR45586">
    <property type="entry name" value="TPR REPEAT-CONTAINING PROTEIN PA4667"/>
    <property type="match status" value="1"/>
</dbReference>
<feature type="compositionally biased region" description="Low complexity" evidence="3">
    <location>
        <begin position="1950"/>
        <end position="1976"/>
    </location>
</feature>
<keyword evidence="2" id="KW-0802">TPR repeat</keyword>
<feature type="compositionally biased region" description="Basic and acidic residues" evidence="3">
    <location>
        <begin position="1524"/>
        <end position="1540"/>
    </location>
</feature>
<feature type="region of interest" description="Disordered" evidence="3">
    <location>
        <begin position="1571"/>
        <end position="1617"/>
    </location>
</feature>
<feature type="region of interest" description="Disordered" evidence="3">
    <location>
        <begin position="1468"/>
        <end position="1544"/>
    </location>
</feature>
<dbReference type="Proteomes" id="UP001214441">
    <property type="component" value="Unassembled WGS sequence"/>
</dbReference>
<reference evidence="5 6" key="1">
    <citation type="submission" date="2023-05" db="EMBL/GenBank/DDBJ databases">
        <title>Streptantibioticus silvisoli sp. nov., acidotolerant actinomycetes 1 from pine litter.</title>
        <authorList>
            <person name="Swiecimska M."/>
            <person name="Golinska P."/>
            <person name="Sangal V."/>
            <person name="Wachnowicz B."/>
            <person name="Goodfellow M."/>
        </authorList>
    </citation>
    <scope>NUCLEOTIDE SEQUENCE [LARGE SCALE GENOMIC DNA]</scope>
    <source>
        <strain evidence="5 6">DSM 42109</strain>
    </source>
</reference>
<dbReference type="InterPro" id="IPR024983">
    <property type="entry name" value="CHAT_dom"/>
</dbReference>
<feature type="domain" description="CHAT" evidence="4">
    <location>
        <begin position="74"/>
        <end position="353"/>
    </location>
</feature>
<dbReference type="SMART" id="SM00028">
    <property type="entry name" value="TPR"/>
    <property type="match status" value="6"/>
</dbReference>
<keyword evidence="1" id="KW-0677">Repeat</keyword>
<dbReference type="SUPFAM" id="SSF48452">
    <property type="entry name" value="TPR-like"/>
    <property type="match status" value="3"/>
</dbReference>
<dbReference type="InterPro" id="IPR011990">
    <property type="entry name" value="TPR-like_helical_dom_sf"/>
</dbReference>
<comment type="caution">
    <text evidence="5">The sequence shown here is derived from an EMBL/GenBank/DDBJ whole genome shotgun (WGS) entry which is preliminary data.</text>
</comment>
<evidence type="ECO:0000256" key="2">
    <source>
        <dbReference type="ARBA" id="ARBA00022803"/>
    </source>
</evidence>
<dbReference type="Pfam" id="PF12770">
    <property type="entry name" value="CHAT"/>
    <property type="match status" value="1"/>
</dbReference>
<feature type="compositionally biased region" description="Polar residues" evidence="3">
    <location>
        <begin position="1585"/>
        <end position="1595"/>
    </location>
</feature>
<protein>
    <submittedName>
        <fullName evidence="5">CHAT domain-containing protein</fullName>
    </submittedName>
</protein>
<feature type="region of interest" description="Disordered" evidence="3">
    <location>
        <begin position="1949"/>
        <end position="2014"/>
    </location>
</feature>